<organism evidence="5 6">
    <name type="scientific">Fusobacterium nucleatum</name>
    <dbReference type="NCBI Taxonomy" id="851"/>
    <lineage>
        <taxon>Bacteria</taxon>
        <taxon>Fusobacteriati</taxon>
        <taxon>Fusobacteriota</taxon>
        <taxon>Fusobacteriia</taxon>
        <taxon>Fusobacteriales</taxon>
        <taxon>Fusobacteriaceae</taxon>
        <taxon>Fusobacterium</taxon>
    </lineage>
</organism>
<dbReference type="EMBL" id="LRPY01000294">
    <property type="protein sequence ID" value="KXA12916.1"/>
    <property type="molecule type" value="Genomic_DNA"/>
</dbReference>
<dbReference type="Pfam" id="PF02682">
    <property type="entry name" value="CT_C_D"/>
    <property type="match status" value="1"/>
</dbReference>
<dbReference type="Gene3D" id="3.30.1360.40">
    <property type="match status" value="1"/>
</dbReference>
<sequence length="259" mass="29524">MHNRDMEVVKMENSVKFLFSGDSALVIEFGNEISVDINKKIRKMMDNIKKENIDGIIELVPTYCSLLVNYDVLKIDYQSLVEKLKTLLNNDNETVEDEEVTLIEIPTLYNDECGPDLAYVAEYNKISKEEVIKIHTGTDYLVYMLGFMPGFTYLGGMSEKIATPRLESPRLQIYPGSVGIAGKQTGMYPSMSPGGWRIIGRTPLKLYNPDSETPVYISSGDYIRYVSITEEEYNNILKKVKNNEYELNIRKVKRGELNA</sequence>
<dbReference type="PANTHER" id="PTHR34698">
    <property type="entry name" value="5-OXOPROLINASE SUBUNIT B"/>
    <property type="match status" value="1"/>
</dbReference>
<dbReference type="GO" id="GO:0005524">
    <property type="term" value="F:ATP binding"/>
    <property type="evidence" value="ECO:0007669"/>
    <property type="project" value="UniProtKB-KW"/>
</dbReference>
<dbReference type="Proteomes" id="UP000070401">
    <property type="component" value="Unassembled WGS sequence"/>
</dbReference>
<comment type="caution">
    <text evidence="5">The sequence shown here is derived from an EMBL/GenBank/DDBJ whole genome shotgun (WGS) entry which is preliminary data.</text>
</comment>
<proteinExistence type="predicted"/>
<evidence type="ECO:0000256" key="1">
    <source>
        <dbReference type="ARBA" id="ARBA00022741"/>
    </source>
</evidence>
<dbReference type="InterPro" id="IPR029000">
    <property type="entry name" value="Cyclophilin-like_dom_sf"/>
</dbReference>
<dbReference type="NCBIfam" id="TIGR00370">
    <property type="entry name" value="5-oxoprolinase subunit PxpB"/>
    <property type="match status" value="1"/>
</dbReference>
<name>A0A133N9F5_FUSNU</name>
<keyword evidence="1" id="KW-0547">Nucleotide-binding</keyword>
<keyword evidence="2" id="KW-0378">Hydrolase</keyword>
<gene>
    <name evidence="5" type="ORF">HMPREF3221_02436</name>
</gene>
<dbReference type="eggNOG" id="COG2049">
    <property type="taxonomic scope" value="Bacteria"/>
</dbReference>
<dbReference type="GO" id="GO:0016787">
    <property type="term" value="F:hydrolase activity"/>
    <property type="evidence" value="ECO:0007669"/>
    <property type="project" value="UniProtKB-KW"/>
</dbReference>
<evidence type="ECO:0000256" key="2">
    <source>
        <dbReference type="ARBA" id="ARBA00022801"/>
    </source>
</evidence>
<evidence type="ECO:0000256" key="3">
    <source>
        <dbReference type="ARBA" id="ARBA00022840"/>
    </source>
</evidence>
<feature type="domain" description="Carboxyltransferase" evidence="4">
    <location>
        <begin position="15"/>
        <end position="217"/>
    </location>
</feature>
<dbReference type="AlphaFoldDB" id="A0A133N9F5"/>
<reference evidence="6" key="1">
    <citation type="submission" date="2016-01" db="EMBL/GenBank/DDBJ databases">
        <authorList>
            <person name="Mitreva M."/>
            <person name="Pepin K.H."/>
            <person name="Mihindukulasuriya K.A."/>
            <person name="Fulton R."/>
            <person name="Fronick C."/>
            <person name="O'Laughlin M."/>
            <person name="Miner T."/>
            <person name="Herter B."/>
            <person name="Rosa B.A."/>
            <person name="Cordes M."/>
            <person name="Tomlinson C."/>
            <person name="Wollam A."/>
            <person name="Palsikar V.B."/>
            <person name="Mardis E.R."/>
            <person name="Wilson R.K."/>
        </authorList>
    </citation>
    <scope>NUCLEOTIDE SEQUENCE [LARGE SCALE GENOMIC DNA]</scope>
    <source>
        <strain evidence="6">MJR7757B</strain>
    </source>
</reference>
<accession>A0A133N9F5</accession>
<dbReference type="STRING" id="1408287.GCA_000493815_01171"/>
<protein>
    <submittedName>
        <fullName evidence="5">TIGR00370 family protein</fullName>
    </submittedName>
</protein>
<evidence type="ECO:0000313" key="6">
    <source>
        <dbReference type="Proteomes" id="UP000070401"/>
    </source>
</evidence>
<evidence type="ECO:0000259" key="4">
    <source>
        <dbReference type="SMART" id="SM00796"/>
    </source>
</evidence>
<dbReference type="Gene3D" id="2.40.100.10">
    <property type="entry name" value="Cyclophilin-like"/>
    <property type="match status" value="1"/>
</dbReference>
<dbReference type="SUPFAM" id="SSF160467">
    <property type="entry name" value="PH0987 N-terminal domain-like"/>
    <property type="match status" value="1"/>
</dbReference>
<dbReference type="InterPro" id="IPR010016">
    <property type="entry name" value="PxpB"/>
</dbReference>
<evidence type="ECO:0000313" key="5">
    <source>
        <dbReference type="EMBL" id="KXA12916.1"/>
    </source>
</evidence>
<dbReference type="PATRIC" id="fig|851.8.peg.2470"/>
<dbReference type="PANTHER" id="PTHR34698:SF2">
    <property type="entry name" value="5-OXOPROLINASE SUBUNIT B"/>
    <property type="match status" value="1"/>
</dbReference>
<dbReference type="SUPFAM" id="SSF50891">
    <property type="entry name" value="Cyclophilin-like"/>
    <property type="match status" value="1"/>
</dbReference>
<keyword evidence="6" id="KW-1185">Reference proteome</keyword>
<dbReference type="SMART" id="SM00796">
    <property type="entry name" value="AHS1"/>
    <property type="match status" value="1"/>
</dbReference>
<keyword evidence="3" id="KW-0067">ATP-binding</keyword>
<dbReference type="InterPro" id="IPR003833">
    <property type="entry name" value="CT_C_D"/>
</dbReference>